<dbReference type="InterPro" id="IPR050415">
    <property type="entry name" value="MRET"/>
</dbReference>
<dbReference type="PANTHER" id="PTHR47354:SF5">
    <property type="entry name" value="PROTEIN RFBI"/>
    <property type="match status" value="1"/>
</dbReference>
<dbReference type="InterPro" id="IPR001433">
    <property type="entry name" value="OxRdtase_FAD/NAD-bd"/>
</dbReference>
<dbReference type="SUPFAM" id="SSF54292">
    <property type="entry name" value="2Fe-2S ferredoxin-like"/>
    <property type="match status" value="1"/>
</dbReference>
<dbReference type="InterPro" id="IPR001041">
    <property type="entry name" value="2Fe-2S_ferredoxin-type"/>
</dbReference>
<dbReference type="InterPro" id="IPR012675">
    <property type="entry name" value="Beta-grasp_dom_sf"/>
</dbReference>
<dbReference type="PROSITE" id="PS51384">
    <property type="entry name" value="FAD_FR"/>
    <property type="match status" value="1"/>
</dbReference>
<dbReference type="InterPro" id="IPR017938">
    <property type="entry name" value="Riboflavin_synthase-like_b-brl"/>
</dbReference>
<dbReference type="Gene3D" id="2.40.30.10">
    <property type="entry name" value="Translation factors"/>
    <property type="match status" value="1"/>
</dbReference>
<keyword evidence="4" id="KW-1185">Reference proteome</keyword>
<dbReference type="Proteomes" id="UP000005289">
    <property type="component" value="Chromosome"/>
</dbReference>
<organism evidence="3 4">
    <name type="scientific">Thioalkalivibrio paradoxus ARh 1</name>
    <dbReference type="NCBI Taxonomy" id="713585"/>
    <lineage>
        <taxon>Bacteria</taxon>
        <taxon>Pseudomonadati</taxon>
        <taxon>Pseudomonadota</taxon>
        <taxon>Gammaproteobacteria</taxon>
        <taxon>Chromatiales</taxon>
        <taxon>Ectothiorhodospiraceae</taxon>
        <taxon>Thioalkalivibrio</taxon>
    </lineage>
</organism>
<dbReference type="Gene3D" id="3.10.20.30">
    <property type="match status" value="1"/>
</dbReference>
<dbReference type="HOGENOM" id="CLU_003827_7_0_6"/>
<dbReference type="Pfam" id="PF00175">
    <property type="entry name" value="NAD_binding_1"/>
    <property type="match status" value="1"/>
</dbReference>
<dbReference type="PROSITE" id="PS00197">
    <property type="entry name" value="2FE2S_FER_1"/>
    <property type="match status" value="1"/>
</dbReference>
<dbReference type="Gene3D" id="3.40.50.80">
    <property type="entry name" value="Nucleotide-binding domain of ferredoxin-NADP reductase (FNR) module"/>
    <property type="match status" value="1"/>
</dbReference>
<dbReference type="AlphaFoldDB" id="W0DEZ5"/>
<dbReference type="Pfam" id="PF00111">
    <property type="entry name" value="Fer2"/>
    <property type="match status" value="1"/>
</dbReference>
<dbReference type="KEGG" id="tti:THITH_00060"/>
<dbReference type="InterPro" id="IPR006058">
    <property type="entry name" value="2Fe2S_fd_BS"/>
</dbReference>
<dbReference type="GO" id="GO:0051537">
    <property type="term" value="F:2 iron, 2 sulfur cluster binding"/>
    <property type="evidence" value="ECO:0007669"/>
    <property type="project" value="InterPro"/>
</dbReference>
<name>W0DEZ5_9GAMM</name>
<feature type="domain" description="2Fe-2S ferredoxin-type" evidence="1">
    <location>
        <begin position="3"/>
        <end position="93"/>
    </location>
</feature>
<dbReference type="InterPro" id="IPR008333">
    <property type="entry name" value="Cbr1-like_FAD-bd_dom"/>
</dbReference>
<dbReference type="RefSeq" id="WP_006746579.1">
    <property type="nucleotide sequence ID" value="NZ_CP007029.1"/>
</dbReference>
<evidence type="ECO:0000313" key="4">
    <source>
        <dbReference type="Proteomes" id="UP000005289"/>
    </source>
</evidence>
<dbReference type="InterPro" id="IPR036010">
    <property type="entry name" value="2Fe-2S_ferredoxin-like_sf"/>
</dbReference>
<dbReference type="InterPro" id="IPR039261">
    <property type="entry name" value="FNR_nucleotide-bd"/>
</dbReference>
<dbReference type="PANTHER" id="PTHR47354">
    <property type="entry name" value="NADH OXIDOREDUCTASE HCR"/>
    <property type="match status" value="1"/>
</dbReference>
<protein>
    <submittedName>
        <fullName evidence="3">CDP-6-deoxy-delta-3,4-glucoseen reductase</fullName>
    </submittedName>
</protein>
<proteinExistence type="predicted"/>
<dbReference type="PROSITE" id="PS51085">
    <property type="entry name" value="2FE2S_FER_2"/>
    <property type="match status" value="1"/>
</dbReference>
<gene>
    <name evidence="3" type="ORF">THITH_00060</name>
</gene>
<reference evidence="3 4" key="1">
    <citation type="submission" date="2013-12" db="EMBL/GenBank/DDBJ databases">
        <authorList>
            <consortium name="DOE Joint Genome Institute"/>
            <person name="Muyzer G."/>
            <person name="Huntemann M."/>
            <person name="Han J."/>
            <person name="Chen A."/>
            <person name="Kyrpides N."/>
            <person name="Mavromatis K."/>
            <person name="Markowitz V."/>
            <person name="Palaniappan K."/>
            <person name="Ivanova N."/>
            <person name="Schaumberg A."/>
            <person name="Pati A."/>
            <person name="Liolios K."/>
            <person name="Nordberg H.P."/>
            <person name="Cantor M.N."/>
            <person name="Hua S.X."/>
            <person name="Woyke T."/>
        </authorList>
    </citation>
    <scope>NUCLEOTIDE SEQUENCE [LARGE SCALE GENOMIC DNA]</scope>
    <source>
        <strain evidence="3 4">ARh 1</strain>
    </source>
</reference>
<dbReference type="CDD" id="cd00207">
    <property type="entry name" value="fer2"/>
    <property type="match status" value="1"/>
</dbReference>
<dbReference type="GO" id="GO:0016491">
    <property type="term" value="F:oxidoreductase activity"/>
    <property type="evidence" value="ECO:0007669"/>
    <property type="project" value="InterPro"/>
</dbReference>
<dbReference type="InterPro" id="IPR017927">
    <property type="entry name" value="FAD-bd_FR_type"/>
</dbReference>
<dbReference type="OrthoDB" id="9806195at2"/>
<dbReference type="EMBL" id="CP007029">
    <property type="protein sequence ID" value="AHE96931.1"/>
    <property type="molecule type" value="Genomic_DNA"/>
</dbReference>
<dbReference type="PRINTS" id="PR00410">
    <property type="entry name" value="PHEHYDRXLASE"/>
</dbReference>
<evidence type="ECO:0000259" key="2">
    <source>
        <dbReference type="PROSITE" id="PS51384"/>
    </source>
</evidence>
<dbReference type="STRING" id="713585.THITH_00060"/>
<evidence type="ECO:0000313" key="3">
    <source>
        <dbReference type="EMBL" id="AHE96931.1"/>
    </source>
</evidence>
<accession>W0DEZ5</accession>
<evidence type="ECO:0000259" key="1">
    <source>
        <dbReference type="PROSITE" id="PS51085"/>
    </source>
</evidence>
<feature type="domain" description="FAD-binding FR-type" evidence="2">
    <location>
        <begin position="100"/>
        <end position="200"/>
    </location>
</feature>
<dbReference type="CDD" id="cd06189">
    <property type="entry name" value="flavin_oxioreductase"/>
    <property type="match status" value="1"/>
</dbReference>
<dbReference type="SUPFAM" id="SSF63380">
    <property type="entry name" value="Riboflavin synthase domain-like"/>
    <property type="match status" value="1"/>
</dbReference>
<sequence>MAFQVTVRPGNYVFTVDEGEKILDAALRQGLPFPYGCRDGACGSCRGRLLYGSVDYGSRRPPALSAENEAEGFALFCQAVPATDLEIEVREVGAVRDLEIKTLPCRVAARTFLAPDVAELRLQLPASERLQFLAGQYIDILLKGGERRSYSLANAPHDDAHLVLHIKKVPGGRFSDVVFHDLKDKALLRIEGPLGSFVLDEDSDRPRLFVGGGTGFAPLKGMLDHLMANGLDRPHHLFWGARDAQGIYAPDWLRERLAQHGDWFKFTPVLSEATDPEAAGFPARSGWLHDAVCATYPDLSGFDVYMAGPPAMIHAAKPRFLAAGLPENGLFYDSFEPAAQPAPVTG</sequence>
<dbReference type="SUPFAM" id="SSF52343">
    <property type="entry name" value="Ferredoxin reductase-like, C-terminal NADP-linked domain"/>
    <property type="match status" value="1"/>
</dbReference>
<dbReference type="Pfam" id="PF00970">
    <property type="entry name" value="FAD_binding_6"/>
    <property type="match status" value="1"/>
</dbReference>